<dbReference type="OrthoDB" id="3633556at2759"/>
<dbReference type="GO" id="GO:0005783">
    <property type="term" value="C:endoplasmic reticulum"/>
    <property type="evidence" value="ECO:0007669"/>
    <property type="project" value="TreeGrafter"/>
</dbReference>
<dbReference type="CDD" id="cd05907">
    <property type="entry name" value="VL_LC_FACS_like"/>
    <property type="match status" value="1"/>
</dbReference>
<accession>D2VTB8</accession>
<dbReference type="RefSeq" id="XP_002672576.1">
    <property type="nucleotide sequence ID" value="XM_002672530.1"/>
</dbReference>
<sequence>MSSLVLALSLTLVVMVVVVWLVLFKETPETDPLSIMFNDDPNSMDKHQHVEYQDPNEVLEKGEYMEETNIYKLRLWSKQMPNRPALWYKNQSSQAKEYIPITFKEYNDHVQEVAKSLLALGIKRGETCCIMSGNNKEWNYLDLGCLTVNVICGGIYFSSSELQVLHLLNHSEAKMVVVEKKDHFEKVKRCISKLTDLQKVVFINESVLNECLKENPEPLLNASGIQVQLWSWSDFIKLGENITQDQVDEIFKSIKTNDVCTVIYTSGTTGAPKAVQLTYRAVTSATLAARTIAKYNETHPDFDIENHNNTYLSVLPLAHIAERLLTIYIPLRCGYQVYFAESIFTLLNDLQVVRPHIFFGVPRIYEKIKSGIETNLSKVNPIVRYLIQHCMKQVSKYNTLVAMGRSTSSLLDFRAKLIYKFIVGPLKRKIGFDRTRVFGVGSAPISKDVMIFFSGLDAMLINIYGSSESSAMGSSIRPRALHFDSVGVPMPGTEIKIDVDGEVLIKAPSTMVGYAKDEKSTKAAFTEDGFLRTGDLGILRNGFLKITGRKKDIIMTKNGKNVAPAYFESSLQHDIINGSLMIGDDKIFLSAIVSLEPTQLMKYVKDHHKEFGVENVDSLSDLTPERALNTYHNHPIIYKLVESLIKQVNSKVSDAEQVKKFKILSKSFSIDGGEFTATLKTKRHEILKKYEKEIDEIYSGVKE</sequence>
<feature type="signal peptide" evidence="4">
    <location>
        <begin position="1"/>
        <end position="24"/>
    </location>
</feature>
<dbReference type="GO" id="GO:0004467">
    <property type="term" value="F:long-chain fatty acid-CoA ligase activity"/>
    <property type="evidence" value="ECO:0007669"/>
    <property type="project" value="TreeGrafter"/>
</dbReference>
<dbReference type="GO" id="GO:0016020">
    <property type="term" value="C:membrane"/>
    <property type="evidence" value="ECO:0007669"/>
    <property type="project" value="TreeGrafter"/>
</dbReference>
<dbReference type="Proteomes" id="UP000006671">
    <property type="component" value="Unassembled WGS sequence"/>
</dbReference>
<dbReference type="InterPro" id="IPR000873">
    <property type="entry name" value="AMP-dep_synth/lig_dom"/>
</dbReference>
<dbReference type="SUPFAM" id="SSF56801">
    <property type="entry name" value="Acetyl-CoA synthetase-like"/>
    <property type="match status" value="1"/>
</dbReference>
<feature type="chain" id="PRO_5003038809" evidence="4">
    <location>
        <begin position="25"/>
        <end position="703"/>
    </location>
</feature>
<evidence type="ECO:0000256" key="3">
    <source>
        <dbReference type="ARBA" id="ARBA00023098"/>
    </source>
</evidence>
<dbReference type="GeneID" id="8854389"/>
<dbReference type="PANTHER" id="PTHR43272">
    <property type="entry name" value="LONG-CHAIN-FATTY-ACID--COA LIGASE"/>
    <property type="match status" value="1"/>
</dbReference>
<reference evidence="6 7" key="1">
    <citation type="journal article" date="2010" name="Cell">
        <title>The genome of Naegleria gruberi illuminates early eukaryotic versatility.</title>
        <authorList>
            <person name="Fritz-Laylin L.K."/>
            <person name="Prochnik S.E."/>
            <person name="Ginger M.L."/>
            <person name="Dacks J.B."/>
            <person name="Carpenter M.L."/>
            <person name="Field M.C."/>
            <person name="Kuo A."/>
            <person name="Paredez A."/>
            <person name="Chapman J."/>
            <person name="Pham J."/>
            <person name="Shu S."/>
            <person name="Neupane R."/>
            <person name="Cipriano M."/>
            <person name="Mancuso J."/>
            <person name="Tu H."/>
            <person name="Salamov A."/>
            <person name="Lindquist E."/>
            <person name="Shapiro H."/>
            <person name="Lucas S."/>
            <person name="Grigoriev I.V."/>
            <person name="Cande W.Z."/>
            <person name="Fulton C."/>
            <person name="Rokhsar D.S."/>
            <person name="Dawson S.C."/>
        </authorList>
    </citation>
    <scope>NUCLEOTIDE SEQUENCE [LARGE SCALE GENOMIC DNA]</scope>
    <source>
        <strain evidence="6 7">NEG-M</strain>
    </source>
</reference>
<dbReference type="InterPro" id="IPR020845">
    <property type="entry name" value="AMP-binding_CS"/>
</dbReference>
<dbReference type="InParanoid" id="D2VTB8"/>
<organism evidence="7">
    <name type="scientific">Naegleria gruberi</name>
    <name type="common">Amoeba</name>
    <dbReference type="NCBI Taxonomy" id="5762"/>
    <lineage>
        <taxon>Eukaryota</taxon>
        <taxon>Discoba</taxon>
        <taxon>Heterolobosea</taxon>
        <taxon>Tetramitia</taxon>
        <taxon>Eutetramitia</taxon>
        <taxon>Vahlkampfiidae</taxon>
        <taxon>Naegleria</taxon>
    </lineage>
</organism>
<evidence type="ECO:0000256" key="1">
    <source>
        <dbReference type="ARBA" id="ARBA00022598"/>
    </source>
</evidence>
<dbReference type="VEuPathDB" id="AmoebaDB:NAEGRDRAFT_81156"/>
<dbReference type="AlphaFoldDB" id="D2VTB8"/>
<evidence type="ECO:0000313" key="6">
    <source>
        <dbReference type="EMBL" id="EFC39832.1"/>
    </source>
</evidence>
<evidence type="ECO:0000313" key="7">
    <source>
        <dbReference type="Proteomes" id="UP000006671"/>
    </source>
</evidence>
<evidence type="ECO:0000259" key="5">
    <source>
        <dbReference type="Pfam" id="PF00501"/>
    </source>
</evidence>
<keyword evidence="7" id="KW-1185">Reference proteome</keyword>
<keyword evidence="3" id="KW-0443">Lipid metabolism</keyword>
<dbReference type="OMA" id="IGDHRKY"/>
<dbReference type="InterPro" id="IPR042099">
    <property type="entry name" value="ANL_N_sf"/>
</dbReference>
<dbReference type="Pfam" id="PF00501">
    <property type="entry name" value="AMP-binding"/>
    <property type="match status" value="1"/>
</dbReference>
<feature type="domain" description="AMP-dependent synthetase/ligase" evidence="5">
    <location>
        <begin position="76"/>
        <end position="514"/>
    </location>
</feature>
<keyword evidence="4" id="KW-0732">Signal</keyword>
<proteinExistence type="predicted"/>
<evidence type="ECO:0000256" key="4">
    <source>
        <dbReference type="SAM" id="SignalP"/>
    </source>
</evidence>
<dbReference type="Gene3D" id="3.40.50.12780">
    <property type="entry name" value="N-terminal domain of ligase-like"/>
    <property type="match status" value="1"/>
</dbReference>
<name>D2VTB8_NAEGR</name>
<gene>
    <name evidence="6" type="ORF">NAEGRDRAFT_81156</name>
</gene>
<evidence type="ECO:0000256" key="2">
    <source>
        <dbReference type="ARBA" id="ARBA00022832"/>
    </source>
</evidence>
<dbReference type="eggNOG" id="KOG1256">
    <property type="taxonomic scope" value="Eukaryota"/>
</dbReference>
<dbReference type="EMBL" id="GG738896">
    <property type="protein sequence ID" value="EFC39832.1"/>
    <property type="molecule type" value="Genomic_DNA"/>
</dbReference>
<dbReference type="KEGG" id="ngr:NAEGRDRAFT_81156"/>
<dbReference type="STRING" id="5762.D2VTB8"/>
<keyword evidence="1 6" id="KW-0436">Ligase</keyword>
<dbReference type="PROSITE" id="PS00455">
    <property type="entry name" value="AMP_BINDING"/>
    <property type="match status" value="1"/>
</dbReference>
<dbReference type="PANTHER" id="PTHR43272:SF32">
    <property type="entry name" value="AMP-DEPENDENT SYNTHETASE_LIGASE DOMAIN-CONTAINING PROTEIN"/>
    <property type="match status" value="1"/>
</dbReference>
<keyword evidence="2" id="KW-0276">Fatty acid metabolism</keyword>
<protein>
    <submittedName>
        <fullName evidence="6">Long-chain fatty-acid-CoA ligase</fullName>
    </submittedName>
</protein>